<dbReference type="InterPro" id="IPR008271">
    <property type="entry name" value="Ser/Thr_kinase_AS"/>
</dbReference>
<sequence length="1014" mass="108402">MSSEESRPFITARSVLARSVYSRRPSLPPALESSASSVSLSSPTLPQGLPFYSGVGSAYSATAALSFPRKLSLDEAATMTDSQDLPQQASEPEPTDKEDTALNARLHQHRQQRQHCMPLATFPHASIELSRKDALSNDETARFSAIKHMLFSRNAAIAIQAEDSSMDWDVSDVPSMPGSVSMISSESSASMISSSAESGVSTVNTTLSNGQLTSQLPGSPSALSVQAAKSSAATQHSTMQMPPSVRSASSTGSGASSQTEDMDEDIPPPLSPSNGSVKSVSLRTPARESRESQQGSIFQANYSMGPVGSQPITPHLAQRSLPTCDGSSQLDASSDIGGQSFSTSPRGSATISQSLGLVLSDSPLGTFATGADKGNALPMQRPSAAAIKRAKRSSALSPLKIAPESAFGRPIQPTTPNGSFIPYARDGAATGEARSPFEPPTPFRTTSSMNGFPFGSASSVDASDRMPLPASTSLLARSAKPSRSGSLSPISADFAAVVSLSQSKLRDGSQSRSPSPATNNASRRASLMETPSGSSKRAAEMHRSSLSGPTRPKLIKSKSSMGKPYVPSSPYSLPNSLQSSSSGVFRTVNAAGQSVAGSLAQPSGMPLSGLVKPLITTTPPQPSFELPNDQLSGLPEPLTDALLSAKAAPSAMAKVPSVASRMQNIGKPVQPQAIPMDRSQSLPVYQTVSARHLAYRHLHPVFEANYTLGHELGSGGFGFVVAARRSQDGRPVAVKFIWKEKVPSHGWVRDPQLGIIPMEVFALKVIDHPNVVKFIELFDDDDFFYLVMEMHGSPWKAPEAIDDKKKTVALPPTSECLSPPQRHVPMERRSSCDLFECIEQHSRLSEEQARWVFAQVIEAVWHLDSLGICHRDIKDENCVVDSDFNVKLIDFGSAVVSDPRKPPPYFNRFFGTMTFASSEILQGKQYRAPHAEVWSLGVLLSILLSGQCPFSDPSAAIKGQISKPKGMWTKESLGLMLRCLEVDPDRRATIQELRQHPWVSKAWEVPGRSRPGSV</sequence>
<feature type="compositionally biased region" description="Polar residues" evidence="4">
    <location>
        <begin position="292"/>
        <end position="302"/>
    </location>
</feature>
<dbReference type="AlphaFoldDB" id="A0A066WHS2"/>
<dbReference type="InterPro" id="IPR017441">
    <property type="entry name" value="Protein_kinase_ATP_BS"/>
</dbReference>
<dbReference type="FunFam" id="1.10.510.10:FF:000923">
    <property type="entry name" value="Related to serine/threonine-protein kinase"/>
    <property type="match status" value="1"/>
</dbReference>
<keyword evidence="6" id="KW-0808">Transferase</keyword>
<evidence type="ECO:0000313" key="7">
    <source>
        <dbReference type="Proteomes" id="UP000027361"/>
    </source>
</evidence>
<evidence type="ECO:0000256" key="2">
    <source>
        <dbReference type="ARBA" id="ARBA00022840"/>
    </source>
</evidence>
<name>A0A066WHS2_TILAU</name>
<feature type="region of interest" description="Disordered" evidence="4">
    <location>
        <begin position="504"/>
        <end position="580"/>
    </location>
</feature>
<evidence type="ECO:0000256" key="3">
    <source>
        <dbReference type="PROSITE-ProRule" id="PRU10141"/>
    </source>
</evidence>
<feature type="compositionally biased region" description="Low complexity" evidence="4">
    <location>
        <begin position="22"/>
        <end position="43"/>
    </location>
</feature>
<comment type="caution">
    <text evidence="6">The sequence shown here is derived from an EMBL/GenBank/DDBJ whole genome shotgun (WGS) entry which is preliminary data.</text>
</comment>
<feature type="domain" description="Protein kinase" evidence="5">
    <location>
        <begin position="706"/>
        <end position="999"/>
    </location>
</feature>
<keyword evidence="7" id="KW-1185">Reference proteome</keyword>
<dbReference type="PROSITE" id="PS00108">
    <property type="entry name" value="PROTEIN_KINASE_ST"/>
    <property type="match status" value="1"/>
</dbReference>
<dbReference type="Pfam" id="PF00069">
    <property type="entry name" value="Pkinase"/>
    <property type="match status" value="2"/>
</dbReference>
<feature type="region of interest" description="Disordered" evidence="4">
    <location>
        <begin position="211"/>
        <end position="349"/>
    </location>
</feature>
<dbReference type="GO" id="GO:0035556">
    <property type="term" value="P:intracellular signal transduction"/>
    <property type="evidence" value="ECO:0007669"/>
    <property type="project" value="TreeGrafter"/>
</dbReference>
<dbReference type="Gene3D" id="3.30.200.20">
    <property type="entry name" value="Phosphorylase Kinase, domain 1"/>
    <property type="match status" value="1"/>
</dbReference>
<dbReference type="PROSITE" id="PS50011">
    <property type="entry name" value="PROTEIN_KINASE_DOM"/>
    <property type="match status" value="1"/>
</dbReference>
<feature type="compositionally biased region" description="Polar residues" evidence="4">
    <location>
        <begin position="211"/>
        <end position="241"/>
    </location>
</feature>
<dbReference type="HOGENOM" id="CLU_297202_0_0_1"/>
<dbReference type="GO" id="GO:0005634">
    <property type="term" value="C:nucleus"/>
    <property type="evidence" value="ECO:0007669"/>
    <property type="project" value="TreeGrafter"/>
</dbReference>
<feature type="region of interest" description="Disordered" evidence="4">
    <location>
        <begin position="429"/>
        <end position="450"/>
    </location>
</feature>
<feature type="compositionally biased region" description="Polar residues" evidence="4">
    <location>
        <begin position="272"/>
        <end position="282"/>
    </location>
</feature>
<feature type="compositionally biased region" description="Polar residues" evidence="4">
    <location>
        <begin position="79"/>
        <end position="90"/>
    </location>
</feature>
<evidence type="ECO:0000259" key="5">
    <source>
        <dbReference type="PROSITE" id="PS50011"/>
    </source>
</evidence>
<dbReference type="InterPro" id="IPR000719">
    <property type="entry name" value="Prot_kinase_dom"/>
</dbReference>
<dbReference type="GeneID" id="25261872"/>
<accession>A0A066WHS2</accession>
<dbReference type="GO" id="GO:0004674">
    <property type="term" value="F:protein serine/threonine kinase activity"/>
    <property type="evidence" value="ECO:0007669"/>
    <property type="project" value="TreeGrafter"/>
</dbReference>
<dbReference type="OrthoDB" id="10252171at2759"/>
<dbReference type="RefSeq" id="XP_013246352.1">
    <property type="nucleotide sequence ID" value="XM_013390898.1"/>
</dbReference>
<dbReference type="FunFam" id="3.30.200.20:FF:000314">
    <property type="entry name" value="Serine/threonine protein kinase"/>
    <property type="match status" value="1"/>
</dbReference>
<feature type="compositionally biased region" description="Low complexity" evidence="4">
    <location>
        <begin position="247"/>
        <end position="257"/>
    </location>
</feature>
<dbReference type="InterPro" id="IPR011009">
    <property type="entry name" value="Kinase-like_dom_sf"/>
</dbReference>
<dbReference type="Proteomes" id="UP000027361">
    <property type="component" value="Unassembled WGS sequence"/>
</dbReference>
<evidence type="ECO:0000313" key="6">
    <source>
        <dbReference type="EMBL" id="KDN53562.1"/>
    </source>
</evidence>
<evidence type="ECO:0000256" key="1">
    <source>
        <dbReference type="ARBA" id="ARBA00022741"/>
    </source>
</evidence>
<organism evidence="6 7">
    <name type="scientific">Tilletiaria anomala (strain ATCC 24038 / CBS 436.72 / UBC 951)</name>
    <dbReference type="NCBI Taxonomy" id="1037660"/>
    <lineage>
        <taxon>Eukaryota</taxon>
        <taxon>Fungi</taxon>
        <taxon>Dikarya</taxon>
        <taxon>Basidiomycota</taxon>
        <taxon>Ustilaginomycotina</taxon>
        <taxon>Exobasidiomycetes</taxon>
        <taxon>Georgefischeriales</taxon>
        <taxon>Tilletiariaceae</taxon>
        <taxon>Tilletiaria</taxon>
    </lineage>
</organism>
<dbReference type="PROSITE" id="PS00107">
    <property type="entry name" value="PROTEIN_KINASE_ATP"/>
    <property type="match status" value="1"/>
</dbReference>
<feature type="compositionally biased region" description="Polar residues" evidence="4">
    <location>
        <begin position="510"/>
        <end position="535"/>
    </location>
</feature>
<gene>
    <name evidence="6" type="ORF">K437DRAFT_1762</name>
</gene>
<keyword evidence="6" id="KW-0418">Kinase</keyword>
<feature type="compositionally biased region" description="Polar residues" evidence="4">
    <location>
        <begin position="325"/>
        <end position="349"/>
    </location>
</feature>
<proteinExistence type="predicted"/>
<dbReference type="EMBL" id="JMSN01000001">
    <property type="protein sequence ID" value="KDN53562.1"/>
    <property type="molecule type" value="Genomic_DNA"/>
</dbReference>
<protein>
    <submittedName>
        <fullName evidence="6">Kinase-like protein</fullName>
    </submittedName>
</protein>
<reference evidence="6 7" key="1">
    <citation type="submission" date="2014-05" db="EMBL/GenBank/DDBJ databases">
        <title>Draft genome sequence of a rare smut relative, Tilletiaria anomala UBC 951.</title>
        <authorList>
            <consortium name="DOE Joint Genome Institute"/>
            <person name="Toome M."/>
            <person name="Kuo A."/>
            <person name="Henrissat B."/>
            <person name="Lipzen A."/>
            <person name="Tritt A."/>
            <person name="Yoshinaga Y."/>
            <person name="Zane M."/>
            <person name="Barry K."/>
            <person name="Grigoriev I.V."/>
            <person name="Spatafora J.W."/>
            <person name="Aimea M.C."/>
        </authorList>
    </citation>
    <scope>NUCLEOTIDE SEQUENCE [LARGE SCALE GENOMIC DNA]</scope>
    <source>
        <strain evidence="6 7">UBC 951</strain>
    </source>
</reference>
<dbReference type="GO" id="GO:0005829">
    <property type="term" value="C:cytosol"/>
    <property type="evidence" value="ECO:0007669"/>
    <property type="project" value="TreeGrafter"/>
</dbReference>
<keyword evidence="2 3" id="KW-0067">ATP-binding</keyword>
<dbReference type="SUPFAM" id="SSF56112">
    <property type="entry name" value="Protein kinase-like (PK-like)"/>
    <property type="match status" value="1"/>
</dbReference>
<dbReference type="PANTHER" id="PTHR24346:SF72">
    <property type="entry name" value="CAMK PROTEIN KINASE"/>
    <property type="match status" value="1"/>
</dbReference>
<dbReference type="GO" id="GO:0005524">
    <property type="term" value="F:ATP binding"/>
    <property type="evidence" value="ECO:0007669"/>
    <property type="project" value="UniProtKB-UniRule"/>
</dbReference>
<feature type="region of interest" description="Disordered" evidence="4">
    <location>
        <begin position="77"/>
        <end position="98"/>
    </location>
</feature>
<evidence type="ECO:0000256" key="4">
    <source>
        <dbReference type="SAM" id="MobiDB-lite"/>
    </source>
</evidence>
<dbReference type="InParanoid" id="A0A066WHS2"/>
<keyword evidence="1 3" id="KW-0547">Nucleotide-binding</keyword>
<dbReference type="PANTHER" id="PTHR24346">
    <property type="entry name" value="MAP/MICROTUBULE AFFINITY-REGULATING KINASE"/>
    <property type="match status" value="1"/>
</dbReference>
<dbReference type="GO" id="GO:0045719">
    <property type="term" value="P:negative regulation of glycogen biosynthetic process"/>
    <property type="evidence" value="ECO:0007669"/>
    <property type="project" value="TreeGrafter"/>
</dbReference>
<dbReference type="STRING" id="1037660.A0A066WHS2"/>
<dbReference type="SMART" id="SM00220">
    <property type="entry name" value="S_TKc"/>
    <property type="match status" value="1"/>
</dbReference>
<feature type="binding site" evidence="3">
    <location>
        <position position="735"/>
    </location>
    <ligand>
        <name>ATP</name>
        <dbReference type="ChEBI" id="CHEBI:30616"/>
    </ligand>
</feature>
<dbReference type="Gene3D" id="1.10.510.10">
    <property type="entry name" value="Transferase(Phosphotransferase) domain 1"/>
    <property type="match status" value="1"/>
</dbReference>
<feature type="region of interest" description="Disordered" evidence="4">
    <location>
        <begin position="21"/>
        <end position="43"/>
    </location>
</feature>
<feature type="compositionally biased region" description="Low complexity" evidence="4">
    <location>
        <begin position="564"/>
        <end position="580"/>
    </location>
</feature>